<dbReference type="RefSeq" id="WP_267771250.1">
    <property type="nucleotide sequence ID" value="NZ_JAPNKE010000002.1"/>
</dbReference>
<dbReference type="AlphaFoldDB" id="A0A9X3EQX9"/>
<keyword evidence="2" id="KW-1185">Reference proteome</keyword>
<accession>A0A9X3EQX9</accession>
<evidence type="ECO:0000313" key="1">
    <source>
        <dbReference type="EMBL" id="MCY1008644.1"/>
    </source>
</evidence>
<dbReference type="Gene3D" id="1.25.40.10">
    <property type="entry name" value="Tetratricopeptide repeat domain"/>
    <property type="match status" value="1"/>
</dbReference>
<dbReference type="Proteomes" id="UP001150924">
    <property type="component" value="Unassembled WGS sequence"/>
</dbReference>
<evidence type="ECO:0008006" key="3">
    <source>
        <dbReference type="Google" id="ProtNLM"/>
    </source>
</evidence>
<dbReference type="InterPro" id="IPR011990">
    <property type="entry name" value="TPR-like_helical_dom_sf"/>
</dbReference>
<reference evidence="1" key="1">
    <citation type="submission" date="2022-11" db="EMBL/GenBank/DDBJ databases">
        <title>Minimal conservation of predation-associated metabolite biosynthetic gene clusters underscores biosynthetic potential of Myxococcota including descriptions for ten novel species: Archangium lansinium sp. nov., Myxococcus landrumus sp. nov., Nannocystis bai.</title>
        <authorList>
            <person name="Ahearne A."/>
            <person name="Stevens C."/>
            <person name="Phillips K."/>
        </authorList>
    </citation>
    <scope>NUCLEOTIDE SEQUENCE</scope>
    <source>
        <strain evidence="1">Na p29</strain>
    </source>
</reference>
<dbReference type="SUPFAM" id="SSF48452">
    <property type="entry name" value="TPR-like"/>
    <property type="match status" value="1"/>
</dbReference>
<name>A0A9X3EQX9_9BACT</name>
<proteinExistence type="predicted"/>
<evidence type="ECO:0000313" key="2">
    <source>
        <dbReference type="Proteomes" id="UP001150924"/>
    </source>
</evidence>
<gene>
    <name evidence="1" type="ORF">OV079_24385</name>
</gene>
<sequence length="251" mass="27586">MTDRTYEVGDVVAWAEVPDGALVFDPGDENWPEPAHALRLAGRGRWVHEARVTDWTLELEDWPWQAGAEQGQGAKGVTLVALNLRGDESADELRRLAEQFEERGEARLERIQVAIAALHAGDRGGAREQLLALWHELADDPAARCVLAHYLADTHDDPAAVLQWDERALQAAEGLTDAALKRLHPALSLREFYPSLHLNLGEARRVVGDLAGARACAEQALTAARELADDGYGQFIRAGIRRLLERVGSEA</sequence>
<organism evidence="1 2">
    <name type="scientific">Nannocystis pusilla</name>
    <dbReference type="NCBI Taxonomy" id="889268"/>
    <lineage>
        <taxon>Bacteria</taxon>
        <taxon>Pseudomonadati</taxon>
        <taxon>Myxococcota</taxon>
        <taxon>Polyangia</taxon>
        <taxon>Nannocystales</taxon>
        <taxon>Nannocystaceae</taxon>
        <taxon>Nannocystis</taxon>
    </lineage>
</organism>
<protein>
    <recommendedName>
        <fullName evidence="3">Tetratricopeptide repeat protein</fullName>
    </recommendedName>
</protein>
<comment type="caution">
    <text evidence="1">The sequence shown here is derived from an EMBL/GenBank/DDBJ whole genome shotgun (WGS) entry which is preliminary data.</text>
</comment>
<dbReference type="EMBL" id="JAPNKE010000002">
    <property type="protein sequence ID" value="MCY1008644.1"/>
    <property type="molecule type" value="Genomic_DNA"/>
</dbReference>